<name>A0A1E1MDY8_RHYSE</name>
<evidence type="ECO:0000313" key="3">
    <source>
        <dbReference type="Proteomes" id="UP000177625"/>
    </source>
</evidence>
<dbReference type="EMBL" id="FJVC01000281">
    <property type="protein sequence ID" value="CZT47321.1"/>
    <property type="molecule type" value="Genomic_DNA"/>
</dbReference>
<keyword evidence="3" id="KW-1185">Reference proteome</keyword>
<dbReference type="AlphaFoldDB" id="A0A1E1MDY8"/>
<organism evidence="2 3">
    <name type="scientific">Rhynchosporium secalis</name>
    <name type="common">Barley scald fungus</name>
    <dbReference type="NCBI Taxonomy" id="38038"/>
    <lineage>
        <taxon>Eukaryota</taxon>
        <taxon>Fungi</taxon>
        <taxon>Dikarya</taxon>
        <taxon>Ascomycota</taxon>
        <taxon>Pezizomycotina</taxon>
        <taxon>Leotiomycetes</taxon>
        <taxon>Helotiales</taxon>
        <taxon>Ploettnerulaceae</taxon>
        <taxon>Rhynchosporium</taxon>
    </lineage>
</organism>
<dbReference type="Proteomes" id="UP000177625">
    <property type="component" value="Unassembled WGS sequence"/>
</dbReference>
<gene>
    <name evidence="2" type="ORF">RSE6_07864</name>
</gene>
<protein>
    <submittedName>
        <fullName evidence="2">Uncharacterized protein</fullName>
    </submittedName>
</protein>
<feature type="region of interest" description="Disordered" evidence="1">
    <location>
        <begin position="71"/>
        <end position="103"/>
    </location>
</feature>
<proteinExistence type="predicted"/>
<feature type="region of interest" description="Disordered" evidence="1">
    <location>
        <begin position="1"/>
        <end position="27"/>
    </location>
</feature>
<sequence length="103" mass="11170">MCHLKVHIGNSSGQYSSSTPATFAHARTHSETPGLSCAALHGTALHCTARRCHQGYKVTGQSDEVSAHWTLDTGDRQHERSPPLTKRKPSQAEFSSRCARSIG</sequence>
<reference evidence="3" key="1">
    <citation type="submission" date="2016-03" db="EMBL/GenBank/DDBJ databases">
        <authorList>
            <person name="Guldener U."/>
        </authorList>
    </citation>
    <scope>NUCLEOTIDE SEQUENCE [LARGE SCALE GENOMIC DNA]</scope>
</reference>
<evidence type="ECO:0000256" key="1">
    <source>
        <dbReference type="SAM" id="MobiDB-lite"/>
    </source>
</evidence>
<feature type="compositionally biased region" description="Polar residues" evidence="1">
    <location>
        <begin position="9"/>
        <end position="21"/>
    </location>
</feature>
<evidence type="ECO:0000313" key="2">
    <source>
        <dbReference type="EMBL" id="CZT47321.1"/>
    </source>
</evidence>
<accession>A0A1E1MDY8</accession>